<evidence type="ECO:0000313" key="2">
    <source>
        <dbReference type="EMBL" id="WFP89499.1"/>
    </source>
</evidence>
<dbReference type="Proteomes" id="UP001214094">
    <property type="component" value="Chromosome"/>
</dbReference>
<accession>A0A9Q9D8R7</accession>
<dbReference type="Proteomes" id="UP001055460">
    <property type="component" value="Chromosome"/>
</dbReference>
<dbReference type="EMBL" id="CP098807">
    <property type="protein sequence ID" value="USJ22267.1"/>
    <property type="molecule type" value="Genomic_DNA"/>
</dbReference>
<dbReference type="EMBL" id="CP121308">
    <property type="protein sequence ID" value="WFP89499.1"/>
    <property type="molecule type" value="Genomic_DNA"/>
</dbReference>
<organism evidence="1 3">
    <name type="scientific">Ensifer adhaerens</name>
    <name type="common">Sinorhizobium morelense</name>
    <dbReference type="NCBI Taxonomy" id="106592"/>
    <lineage>
        <taxon>Bacteria</taxon>
        <taxon>Pseudomonadati</taxon>
        <taxon>Pseudomonadota</taxon>
        <taxon>Alphaproteobacteria</taxon>
        <taxon>Hyphomicrobiales</taxon>
        <taxon>Rhizobiaceae</taxon>
        <taxon>Sinorhizobium/Ensifer group</taxon>
        <taxon>Ensifer</taxon>
    </lineage>
</organism>
<name>A0A9Q9D8R7_ENSAD</name>
<dbReference type="KEGG" id="eah:FA04_12880"/>
<dbReference type="OrthoDB" id="8289686at2"/>
<gene>
    <name evidence="1" type="ORF">NE863_13205</name>
    <name evidence="2" type="ORF">P4B07_13080</name>
</gene>
<evidence type="ECO:0000313" key="4">
    <source>
        <dbReference type="Proteomes" id="UP001214094"/>
    </source>
</evidence>
<evidence type="ECO:0000313" key="3">
    <source>
        <dbReference type="Proteomes" id="UP001055460"/>
    </source>
</evidence>
<dbReference type="GeneID" id="29519849"/>
<dbReference type="RefSeq" id="WP_034794016.1">
    <property type="nucleotide sequence ID" value="NZ_CAXURO020000001.1"/>
</dbReference>
<sequence length="89" mass="9904">MNEERPDLAMMIGLHKLAAQQGDGLVPELYEILTRRARMVEENTNVAEFPTWQARPPVRDPFGLAEPKEGTILAFPRATSDAALKKESA</sequence>
<keyword evidence="4" id="KW-1185">Reference proteome</keyword>
<proteinExistence type="predicted"/>
<reference evidence="2 4" key="2">
    <citation type="submission" date="2023-03" db="EMBL/GenBank/DDBJ databases">
        <title>Comparative genome and transcriptome analysis combination mining strategies for increasing vitamin B12 production of Ensifer adhaerens strain.</title>
        <authorList>
            <person name="Yongheng L."/>
        </authorList>
    </citation>
    <scope>NUCLEOTIDE SEQUENCE [LARGE SCALE GENOMIC DNA]</scope>
    <source>
        <strain evidence="2 4">Casida A-T305</strain>
    </source>
</reference>
<evidence type="ECO:0000313" key="1">
    <source>
        <dbReference type="EMBL" id="USJ22267.1"/>
    </source>
</evidence>
<dbReference type="AlphaFoldDB" id="A0A9Q9D8R7"/>
<reference evidence="1" key="1">
    <citation type="submission" date="2022-06" db="EMBL/GenBank/DDBJ databases">
        <title>Physiological and biochemical characterization and genomic elucidation of a strain of the genus Ensifer adhaerens M8 that combines arsenic oxidation and chromium reduction.</title>
        <authorList>
            <person name="Li X."/>
            <person name="Yu c."/>
        </authorList>
    </citation>
    <scope>NUCLEOTIDE SEQUENCE</scope>
    <source>
        <strain evidence="1">M8</strain>
    </source>
</reference>
<protein>
    <submittedName>
        <fullName evidence="1">Uncharacterized protein</fullName>
    </submittedName>
</protein>